<dbReference type="OrthoDB" id="9813770at2"/>
<dbReference type="PANTHER" id="PTHR13887">
    <property type="entry name" value="GLUTATHIONE S-TRANSFERASE KAPPA"/>
    <property type="match status" value="1"/>
</dbReference>
<name>A0A0F7HH95_9STAP</name>
<dbReference type="KEGG" id="shv:AAT16_00645"/>
<dbReference type="Gene3D" id="3.40.30.10">
    <property type="entry name" value="Glutaredoxin"/>
    <property type="match status" value="1"/>
</dbReference>
<protein>
    <submittedName>
        <fullName evidence="1 2">Dithiol-disulfide isomerase</fullName>
    </submittedName>
</protein>
<evidence type="ECO:0000313" key="1">
    <source>
        <dbReference type="EMBL" id="AKG72858.1"/>
    </source>
</evidence>
<dbReference type="Proteomes" id="UP000183090">
    <property type="component" value="Unassembled WGS sequence"/>
</dbReference>
<gene>
    <name evidence="1" type="ORF">AAT16_00645</name>
    <name evidence="2" type="ORF">SAMN05216235_1496</name>
</gene>
<evidence type="ECO:0000313" key="2">
    <source>
        <dbReference type="EMBL" id="SFK75213.1"/>
    </source>
</evidence>
<evidence type="ECO:0000313" key="3">
    <source>
        <dbReference type="Proteomes" id="UP000034029"/>
    </source>
</evidence>
<reference evidence="2 4" key="3">
    <citation type="submission" date="2016-10" db="EMBL/GenBank/DDBJ databases">
        <authorList>
            <person name="Varghese N."/>
            <person name="Submissions S."/>
        </authorList>
    </citation>
    <scope>NUCLEOTIDE SEQUENCE [LARGE SCALE GENOMIC DNA]</scope>
    <source>
        <strain evidence="2 4">CGMCC 1.6501</strain>
    </source>
</reference>
<dbReference type="EMBL" id="CP011366">
    <property type="protein sequence ID" value="AKG72858.1"/>
    <property type="molecule type" value="Genomic_DNA"/>
</dbReference>
<reference evidence="1 3" key="1">
    <citation type="journal article" date="2015" name="Int. J. Syst. Evol. Microbiol.">
        <title>Complete genome sequence of Salinicoccus halodurans H3B36, isolated from the Qaidam Basin in China.</title>
        <authorList>
            <person name="Jiang K."/>
            <person name="Xue Y."/>
            <person name="Ma Y."/>
        </authorList>
    </citation>
    <scope>NUCLEOTIDE SEQUENCE [LARGE SCALE GENOMIC DNA]</scope>
    <source>
        <strain evidence="1 3">H3B36</strain>
    </source>
</reference>
<dbReference type="SUPFAM" id="SSF52833">
    <property type="entry name" value="Thioredoxin-like"/>
    <property type="match status" value="1"/>
</dbReference>
<dbReference type="EMBL" id="FOTB01000003">
    <property type="protein sequence ID" value="SFK75213.1"/>
    <property type="molecule type" value="Genomic_DNA"/>
</dbReference>
<dbReference type="AlphaFoldDB" id="A0A0F7HH95"/>
<proteinExistence type="predicted"/>
<evidence type="ECO:0000313" key="4">
    <source>
        <dbReference type="Proteomes" id="UP000183090"/>
    </source>
</evidence>
<accession>A0A0F7HH95</accession>
<dbReference type="Pfam" id="PF13743">
    <property type="entry name" value="Thioredoxin_5"/>
    <property type="match status" value="1"/>
</dbReference>
<keyword evidence="3" id="KW-1185">Reference proteome</keyword>
<dbReference type="PANTHER" id="PTHR13887:SF54">
    <property type="entry name" value="DSBA FAMILY PROTEIN"/>
    <property type="match status" value="1"/>
</dbReference>
<dbReference type="Proteomes" id="UP000034029">
    <property type="component" value="Chromosome"/>
</dbReference>
<dbReference type="CDD" id="cd03025">
    <property type="entry name" value="DsbA_FrnE_like"/>
    <property type="match status" value="1"/>
</dbReference>
<sequence>MNDNKNMVCDMETGICGPADESSDNSMLEMIDFNKPQKKVDLYYVTDPMCSHCWAIEPVFNKFMELYGDYVNVNKVMGGLLEEWHDGPIDPANGIYKPADVAPHWREVGEHSRMPIDGSVMIDDPVQSSFPASRVYKIIQKQHGDALATEYLRRTREAVFVFNKNISRDEVLVAIVNALGLQGESIVEKSAGAQNLLDEDFSLAGSLGARGFPTIVLVNEENQGAKIVGSRPLETYVDGLERILEEKVGPTAAPALSDVLEKKKVIFSKEIEELYGLEKSEVQAFIKSELDEEKFDQKEALGELYITLK</sequence>
<dbReference type="Gene3D" id="1.10.472.60">
    <property type="entry name" value="putative protein disulfide isomerase domain"/>
    <property type="match status" value="1"/>
</dbReference>
<dbReference type="InterPro" id="IPR036249">
    <property type="entry name" value="Thioredoxin-like_sf"/>
</dbReference>
<dbReference type="RefSeq" id="WP_046789054.1">
    <property type="nucleotide sequence ID" value="NZ_CP011366.1"/>
</dbReference>
<organism evidence="2 4">
    <name type="scientific">Salinicoccus halodurans</name>
    <dbReference type="NCBI Taxonomy" id="407035"/>
    <lineage>
        <taxon>Bacteria</taxon>
        <taxon>Bacillati</taxon>
        <taxon>Bacillota</taxon>
        <taxon>Bacilli</taxon>
        <taxon>Bacillales</taxon>
        <taxon>Staphylococcaceae</taxon>
        <taxon>Salinicoccus</taxon>
    </lineage>
</organism>
<reference evidence="3" key="2">
    <citation type="submission" date="2015-04" db="EMBL/GenBank/DDBJ databases">
        <title>Complete genome sequence of Salinicoccus halodurans strain H3B36, isolated from the Qaidam basin of China.</title>
        <authorList>
            <person name="Ma Y."/>
            <person name="Jiang K."/>
            <person name="Xue Y."/>
        </authorList>
    </citation>
    <scope>NUCLEOTIDE SEQUENCE [LARGE SCALE GENOMIC DNA]</scope>
    <source>
        <strain evidence="3">H3B36</strain>
    </source>
</reference>
<dbReference type="GO" id="GO:0016853">
    <property type="term" value="F:isomerase activity"/>
    <property type="evidence" value="ECO:0007669"/>
    <property type="project" value="UniProtKB-KW"/>
</dbReference>
<keyword evidence="2" id="KW-0413">Isomerase</keyword>